<evidence type="ECO:0000256" key="2">
    <source>
        <dbReference type="PROSITE-ProRule" id="PRU00277"/>
    </source>
</evidence>
<dbReference type="GO" id="GO:0005783">
    <property type="term" value="C:endoplasmic reticulum"/>
    <property type="evidence" value="ECO:0007669"/>
    <property type="project" value="TreeGrafter"/>
</dbReference>
<dbReference type="PANTHER" id="PTHR46046">
    <property type="entry name" value="PEPTIDYLPROLYL ISOMERASE"/>
    <property type="match status" value="1"/>
</dbReference>
<evidence type="ECO:0000256" key="1">
    <source>
        <dbReference type="ARBA" id="ARBA00022737"/>
    </source>
</evidence>
<dbReference type="PROSITE" id="PS50222">
    <property type="entry name" value="EF_HAND_2"/>
    <property type="match status" value="1"/>
</dbReference>
<dbReference type="EC" id="5.2.1.8" evidence="2"/>
<gene>
    <name evidence="5" type="ORF">mMyoMyo1_005201</name>
</gene>
<proteinExistence type="predicted"/>
<organism evidence="5 6">
    <name type="scientific">Myotis myotis</name>
    <name type="common">Greater mouse-eared bat</name>
    <name type="synonym">Vespertilio myotis</name>
    <dbReference type="NCBI Taxonomy" id="51298"/>
    <lineage>
        <taxon>Eukaryota</taxon>
        <taxon>Metazoa</taxon>
        <taxon>Chordata</taxon>
        <taxon>Craniata</taxon>
        <taxon>Vertebrata</taxon>
        <taxon>Euteleostomi</taxon>
        <taxon>Mammalia</taxon>
        <taxon>Eutheria</taxon>
        <taxon>Laurasiatheria</taxon>
        <taxon>Chiroptera</taxon>
        <taxon>Yangochiroptera</taxon>
        <taxon>Vespertilionidae</taxon>
        <taxon>Myotis</taxon>
    </lineage>
</organism>
<dbReference type="SUPFAM" id="SSF54534">
    <property type="entry name" value="FKBP-like"/>
    <property type="match status" value="1"/>
</dbReference>
<feature type="domain" description="PPIase FKBP-type" evidence="3">
    <location>
        <begin position="1"/>
        <end position="49"/>
    </location>
</feature>
<dbReference type="AlphaFoldDB" id="A0A7J7V309"/>
<reference evidence="5 6" key="1">
    <citation type="journal article" date="2020" name="Nature">
        <title>Six reference-quality genomes reveal evolution of bat adaptations.</title>
        <authorList>
            <person name="Jebb D."/>
            <person name="Huang Z."/>
            <person name="Pippel M."/>
            <person name="Hughes G.M."/>
            <person name="Lavrichenko K."/>
            <person name="Devanna P."/>
            <person name="Winkler S."/>
            <person name="Jermiin L.S."/>
            <person name="Skirmuntt E.C."/>
            <person name="Katzourakis A."/>
            <person name="Burkitt-Gray L."/>
            <person name="Ray D.A."/>
            <person name="Sullivan K.A.M."/>
            <person name="Roscito J.G."/>
            <person name="Kirilenko B.M."/>
            <person name="Davalos L.M."/>
            <person name="Corthals A.P."/>
            <person name="Power M.L."/>
            <person name="Jones G."/>
            <person name="Ransome R.D."/>
            <person name="Dechmann D.K.N."/>
            <person name="Locatelli A.G."/>
            <person name="Puechmaille S.J."/>
            <person name="Fedrigo O."/>
            <person name="Jarvis E.D."/>
            <person name="Hiller M."/>
            <person name="Vernes S.C."/>
            <person name="Myers E.W."/>
            <person name="Teeling E.C."/>
        </authorList>
    </citation>
    <scope>NUCLEOTIDE SEQUENCE [LARGE SCALE GENOMIC DNA]</scope>
    <source>
        <strain evidence="5">MMyoMyo1</strain>
        <tissue evidence="5">Flight muscle</tissue>
    </source>
</reference>
<dbReference type="Gene3D" id="3.10.50.40">
    <property type="match status" value="1"/>
</dbReference>
<dbReference type="GO" id="GO:0005509">
    <property type="term" value="F:calcium ion binding"/>
    <property type="evidence" value="ECO:0007669"/>
    <property type="project" value="InterPro"/>
</dbReference>
<accession>A0A7J7V309</accession>
<dbReference type="EMBL" id="JABWUV010000011">
    <property type="protein sequence ID" value="KAF6319458.1"/>
    <property type="molecule type" value="Genomic_DNA"/>
</dbReference>
<comment type="catalytic activity">
    <reaction evidence="2">
        <text>[protein]-peptidylproline (omega=180) = [protein]-peptidylproline (omega=0)</text>
        <dbReference type="Rhea" id="RHEA:16237"/>
        <dbReference type="Rhea" id="RHEA-COMP:10747"/>
        <dbReference type="Rhea" id="RHEA-COMP:10748"/>
        <dbReference type="ChEBI" id="CHEBI:83833"/>
        <dbReference type="ChEBI" id="CHEBI:83834"/>
        <dbReference type="EC" id="5.2.1.8"/>
    </reaction>
</comment>
<dbReference type="Pfam" id="PF00254">
    <property type="entry name" value="FKBP_C"/>
    <property type="match status" value="1"/>
</dbReference>
<evidence type="ECO:0000259" key="4">
    <source>
        <dbReference type="PROSITE" id="PS50222"/>
    </source>
</evidence>
<comment type="caution">
    <text evidence="5">The sequence shown here is derived from an EMBL/GenBank/DDBJ whole genome shotgun (WGS) entry which is preliminary data.</text>
</comment>
<evidence type="ECO:0000313" key="6">
    <source>
        <dbReference type="Proteomes" id="UP000527355"/>
    </source>
</evidence>
<keyword evidence="6" id="KW-1185">Reference proteome</keyword>
<feature type="domain" description="EF-hand" evidence="4">
    <location>
        <begin position="60"/>
        <end position="95"/>
    </location>
</feature>
<evidence type="ECO:0000259" key="3">
    <source>
        <dbReference type="PROSITE" id="PS50059"/>
    </source>
</evidence>
<dbReference type="InterPro" id="IPR002048">
    <property type="entry name" value="EF_hand_dom"/>
</dbReference>
<keyword evidence="2" id="KW-0697">Rotamase</keyword>
<name>A0A7J7V309_MYOMY</name>
<dbReference type="Proteomes" id="UP000527355">
    <property type="component" value="Unassembled WGS sequence"/>
</dbReference>
<keyword evidence="2 5" id="KW-0413">Isomerase</keyword>
<dbReference type="InterPro" id="IPR051989">
    <property type="entry name" value="FKBP-like_isomerase"/>
</dbReference>
<dbReference type="PANTHER" id="PTHR46046:SF2">
    <property type="entry name" value="PEPTIDYL-PROLYL CIS-TRANS ISOMERASE FKBP9"/>
    <property type="match status" value="1"/>
</dbReference>
<evidence type="ECO:0000313" key="5">
    <source>
        <dbReference type="EMBL" id="KAF6319458.1"/>
    </source>
</evidence>
<protein>
    <recommendedName>
        <fullName evidence="2">peptidylprolyl isomerase</fullName>
        <ecNumber evidence="2">5.2.1.8</ecNumber>
    </recommendedName>
</protein>
<dbReference type="PROSITE" id="PS50059">
    <property type="entry name" value="FKBP_PPIASE"/>
    <property type="match status" value="1"/>
</dbReference>
<dbReference type="VEuPathDB" id="HostDB:GeneID_118665943"/>
<keyword evidence="1" id="KW-0677">Repeat</keyword>
<dbReference type="InterPro" id="IPR001179">
    <property type="entry name" value="PPIase_FKBP_dom"/>
</dbReference>
<dbReference type="InterPro" id="IPR046357">
    <property type="entry name" value="PPIase_dom_sf"/>
</dbReference>
<sequence>MDMGLREMCVGEKRTVIIPPHLGYGEAGVDGEVPGSAVLVFDIELLELVAGLPEGYMFIWNDEVSSNLFEEIDKDGNGEVLLEEVTDLCRQVGPEELREPSWAREPSQRGEDTCVHLCAGETLHTQAPSALTRML</sequence>
<dbReference type="GO" id="GO:0003755">
    <property type="term" value="F:peptidyl-prolyl cis-trans isomerase activity"/>
    <property type="evidence" value="ECO:0007669"/>
    <property type="project" value="UniProtKB-KW"/>
</dbReference>